<protein>
    <submittedName>
        <fullName evidence="2">Heme-binding domain-containing protein</fullName>
    </submittedName>
</protein>
<dbReference type="Proteomes" id="UP000648239">
    <property type="component" value="Unassembled WGS sequence"/>
</dbReference>
<reference evidence="2 3" key="1">
    <citation type="submission" date="2020-08" db="EMBL/GenBank/DDBJ databases">
        <title>Acidobacteriota in marine sediments use diverse sulfur dissimilation pathways.</title>
        <authorList>
            <person name="Wasmund K."/>
        </authorList>
    </citation>
    <scope>NUCLEOTIDE SEQUENCE [LARGE SCALE GENOMIC DNA]</scope>
    <source>
        <strain evidence="2">MAG AM4</strain>
    </source>
</reference>
<accession>A0A8J6XXZ0</accession>
<evidence type="ECO:0000313" key="2">
    <source>
        <dbReference type="EMBL" id="MBD3868796.1"/>
    </source>
</evidence>
<dbReference type="SMART" id="SM01235">
    <property type="entry name" value="Haem_bd"/>
    <property type="match status" value="1"/>
</dbReference>
<organism evidence="2 3">
    <name type="scientific">Candidatus Polarisedimenticola svalbardensis</name>
    <dbReference type="NCBI Taxonomy" id="2886004"/>
    <lineage>
        <taxon>Bacteria</taxon>
        <taxon>Pseudomonadati</taxon>
        <taxon>Acidobacteriota</taxon>
        <taxon>Candidatus Polarisedimenticolia</taxon>
        <taxon>Candidatus Polarisedimenticolales</taxon>
        <taxon>Candidatus Polarisedimenticolaceae</taxon>
        <taxon>Candidatus Polarisedimenticola</taxon>
    </lineage>
</organism>
<name>A0A8J6XXZ0_9BACT</name>
<feature type="domain" description="Haem-binding" evidence="1">
    <location>
        <begin position="13"/>
        <end position="139"/>
    </location>
</feature>
<sequence>MKKILRWSAIVLVALIVLIQFIPADRTNPAAEAEVFAPDEVKNILRKACFDCHSHETEWPWYSRVAPVSWWMANHVEHGRADLNFSRWPLFNFESQKHLLGEIEEEISQDEMPLKSYRIGHPEARLTDGEKEILLNWARAR</sequence>
<proteinExistence type="predicted"/>
<dbReference type="EMBL" id="JACXWD010000043">
    <property type="protein sequence ID" value="MBD3868796.1"/>
    <property type="molecule type" value="Genomic_DNA"/>
</dbReference>
<dbReference type="InterPro" id="IPR025992">
    <property type="entry name" value="Haem-bd"/>
</dbReference>
<dbReference type="Pfam" id="PF14376">
    <property type="entry name" value="Haem_bd"/>
    <property type="match status" value="1"/>
</dbReference>
<dbReference type="AlphaFoldDB" id="A0A8J6XXZ0"/>
<evidence type="ECO:0000259" key="1">
    <source>
        <dbReference type="SMART" id="SM01235"/>
    </source>
</evidence>
<gene>
    <name evidence="2" type="ORF">IFK94_11780</name>
</gene>
<comment type="caution">
    <text evidence="2">The sequence shown here is derived from an EMBL/GenBank/DDBJ whole genome shotgun (WGS) entry which is preliminary data.</text>
</comment>
<evidence type="ECO:0000313" key="3">
    <source>
        <dbReference type="Proteomes" id="UP000648239"/>
    </source>
</evidence>